<organism evidence="1 2">
    <name type="scientific">Paxillus rubicundulus Ve08.2h10</name>
    <dbReference type="NCBI Taxonomy" id="930991"/>
    <lineage>
        <taxon>Eukaryota</taxon>
        <taxon>Fungi</taxon>
        <taxon>Dikarya</taxon>
        <taxon>Basidiomycota</taxon>
        <taxon>Agaricomycotina</taxon>
        <taxon>Agaricomycetes</taxon>
        <taxon>Agaricomycetidae</taxon>
        <taxon>Boletales</taxon>
        <taxon>Paxilineae</taxon>
        <taxon>Paxillaceae</taxon>
        <taxon>Paxillus</taxon>
    </lineage>
</organism>
<evidence type="ECO:0000313" key="1">
    <source>
        <dbReference type="EMBL" id="KIK76124.1"/>
    </source>
</evidence>
<dbReference type="Proteomes" id="UP000054538">
    <property type="component" value="Unassembled WGS sequence"/>
</dbReference>
<dbReference type="HOGENOM" id="CLU_2513306_0_0_1"/>
<dbReference type="EMBL" id="KN827662">
    <property type="protein sequence ID" value="KIK76124.1"/>
    <property type="molecule type" value="Genomic_DNA"/>
</dbReference>
<keyword evidence="2" id="KW-1185">Reference proteome</keyword>
<name>A0A0D0D7A9_9AGAM</name>
<evidence type="ECO:0000313" key="2">
    <source>
        <dbReference type="Proteomes" id="UP000054538"/>
    </source>
</evidence>
<dbReference type="OrthoDB" id="2710482at2759"/>
<sequence length="85" mass="9509">MGTAISSCPAMMPTSRKDEATEKVVALEAGTLTPSQIVLIMDIFDKHPLQIVAYLVLTKDTPVYNAIFQEWLKKWIEEVEAQQSV</sequence>
<protein>
    <submittedName>
        <fullName evidence="1">Uncharacterized protein</fullName>
    </submittedName>
</protein>
<dbReference type="AlphaFoldDB" id="A0A0D0D7A9"/>
<reference evidence="1 2" key="1">
    <citation type="submission" date="2014-04" db="EMBL/GenBank/DDBJ databases">
        <authorList>
            <consortium name="DOE Joint Genome Institute"/>
            <person name="Kuo A."/>
            <person name="Kohler A."/>
            <person name="Jargeat P."/>
            <person name="Nagy L.G."/>
            <person name="Floudas D."/>
            <person name="Copeland A."/>
            <person name="Barry K.W."/>
            <person name="Cichocki N."/>
            <person name="Veneault-Fourrey C."/>
            <person name="LaButti K."/>
            <person name="Lindquist E.A."/>
            <person name="Lipzen A."/>
            <person name="Lundell T."/>
            <person name="Morin E."/>
            <person name="Murat C."/>
            <person name="Sun H."/>
            <person name="Tunlid A."/>
            <person name="Henrissat B."/>
            <person name="Grigoriev I.V."/>
            <person name="Hibbett D.S."/>
            <person name="Martin F."/>
            <person name="Nordberg H.P."/>
            <person name="Cantor M.N."/>
            <person name="Hua S.X."/>
        </authorList>
    </citation>
    <scope>NUCLEOTIDE SEQUENCE [LARGE SCALE GENOMIC DNA]</scope>
    <source>
        <strain evidence="1 2">Ve08.2h10</strain>
    </source>
</reference>
<dbReference type="InParanoid" id="A0A0D0D7A9"/>
<gene>
    <name evidence="1" type="ORF">PAXRUDRAFT_18433</name>
</gene>
<accession>A0A0D0D7A9</accession>
<reference evidence="2" key="2">
    <citation type="submission" date="2015-01" db="EMBL/GenBank/DDBJ databases">
        <title>Evolutionary Origins and Diversification of the Mycorrhizal Mutualists.</title>
        <authorList>
            <consortium name="DOE Joint Genome Institute"/>
            <consortium name="Mycorrhizal Genomics Consortium"/>
            <person name="Kohler A."/>
            <person name="Kuo A."/>
            <person name="Nagy L.G."/>
            <person name="Floudas D."/>
            <person name="Copeland A."/>
            <person name="Barry K.W."/>
            <person name="Cichocki N."/>
            <person name="Veneault-Fourrey C."/>
            <person name="LaButti K."/>
            <person name="Lindquist E.A."/>
            <person name="Lipzen A."/>
            <person name="Lundell T."/>
            <person name="Morin E."/>
            <person name="Murat C."/>
            <person name="Riley R."/>
            <person name="Ohm R."/>
            <person name="Sun H."/>
            <person name="Tunlid A."/>
            <person name="Henrissat B."/>
            <person name="Grigoriev I.V."/>
            <person name="Hibbett D.S."/>
            <person name="Martin F."/>
        </authorList>
    </citation>
    <scope>NUCLEOTIDE SEQUENCE [LARGE SCALE GENOMIC DNA]</scope>
    <source>
        <strain evidence="2">Ve08.2h10</strain>
    </source>
</reference>
<proteinExistence type="predicted"/>